<feature type="region of interest" description="Disordered" evidence="1">
    <location>
        <begin position="860"/>
        <end position="929"/>
    </location>
</feature>
<feature type="compositionally biased region" description="Polar residues" evidence="1">
    <location>
        <begin position="813"/>
        <end position="822"/>
    </location>
</feature>
<feature type="domain" description="PH" evidence="2">
    <location>
        <begin position="435"/>
        <end position="528"/>
    </location>
</feature>
<feature type="compositionally biased region" description="Low complexity" evidence="1">
    <location>
        <begin position="860"/>
        <end position="874"/>
    </location>
</feature>
<dbReference type="Proteomes" id="UP001344447">
    <property type="component" value="Unassembled WGS sequence"/>
</dbReference>
<feature type="region of interest" description="Disordered" evidence="1">
    <location>
        <begin position="80"/>
        <end position="100"/>
    </location>
</feature>
<dbReference type="SMART" id="SM00233">
    <property type="entry name" value="PH"/>
    <property type="match status" value="2"/>
</dbReference>
<dbReference type="Gene3D" id="2.30.29.30">
    <property type="entry name" value="Pleckstrin-homology domain (PH domain)/Phosphotyrosine-binding domain (PTB)"/>
    <property type="match status" value="2"/>
</dbReference>
<feature type="domain" description="PH" evidence="2">
    <location>
        <begin position="596"/>
        <end position="701"/>
    </location>
</feature>
<dbReference type="Gene3D" id="1.25.40.10">
    <property type="entry name" value="Tetratricopeptide repeat domain"/>
    <property type="match status" value="2"/>
</dbReference>
<name>A0AAN7U1L3_9MYCE</name>
<feature type="compositionally biased region" description="Low complexity" evidence="1">
    <location>
        <begin position="196"/>
        <end position="215"/>
    </location>
</feature>
<dbReference type="Pfam" id="PF00168">
    <property type="entry name" value="C2"/>
    <property type="match status" value="1"/>
</dbReference>
<dbReference type="InterPro" id="IPR035892">
    <property type="entry name" value="C2_domain_sf"/>
</dbReference>
<evidence type="ECO:0000256" key="1">
    <source>
        <dbReference type="SAM" id="MobiDB-lite"/>
    </source>
</evidence>
<feature type="region of interest" description="Disordered" evidence="1">
    <location>
        <begin position="734"/>
        <end position="822"/>
    </location>
</feature>
<gene>
    <name evidence="3" type="ORF">RB653_007669</name>
</gene>
<dbReference type="InterPro" id="IPR001849">
    <property type="entry name" value="PH_domain"/>
</dbReference>
<feature type="region of interest" description="Disordered" evidence="1">
    <location>
        <begin position="192"/>
        <end position="218"/>
    </location>
</feature>
<feature type="compositionally biased region" description="Low complexity" evidence="1">
    <location>
        <begin position="80"/>
        <end position="90"/>
    </location>
</feature>
<dbReference type="PROSITE" id="PS50003">
    <property type="entry name" value="PH_DOMAIN"/>
    <property type="match status" value="2"/>
</dbReference>
<dbReference type="InterPro" id="IPR000008">
    <property type="entry name" value="C2_dom"/>
</dbReference>
<feature type="compositionally biased region" description="Basic residues" evidence="1">
    <location>
        <begin position="803"/>
        <end position="812"/>
    </location>
</feature>
<accession>A0AAN7U1L3</accession>
<dbReference type="Pfam" id="PF00169">
    <property type="entry name" value="PH"/>
    <property type="match status" value="2"/>
</dbReference>
<feature type="compositionally biased region" description="Low complexity" evidence="1">
    <location>
        <begin position="775"/>
        <end position="789"/>
    </location>
</feature>
<organism evidence="3 4">
    <name type="scientific">Dictyostelium firmibasis</name>
    <dbReference type="NCBI Taxonomy" id="79012"/>
    <lineage>
        <taxon>Eukaryota</taxon>
        <taxon>Amoebozoa</taxon>
        <taxon>Evosea</taxon>
        <taxon>Eumycetozoa</taxon>
        <taxon>Dictyostelia</taxon>
        <taxon>Dictyosteliales</taxon>
        <taxon>Dictyosteliaceae</taxon>
        <taxon>Dictyostelium</taxon>
    </lineage>
</organism>
<dbReference type="SUPFAM" id="SSF50729">
    <property type="entry name" value="PH domain-like"/>
    <property type="match status" value="2"/>
</dbReference>
<dbReference type="InterPro" id="IPR051707">
    <property type="entry name" value="PI-Interact_SigTrans_Reg"/>
</dbReference>
<feature type="compositionally biased region" description="Acidic residues" evidence="1">
    <location>
        <begin position="751"/>
        <end position="774"/>
    </location>
</feature>
<comment type="caution">
    <text evidence="3">The sequence shown here is derived from an EMBL/GenBank/DDBJ whole genome shotgun (WGS) entry which is preliminary data.</text>
</comment>
<dbReference type="Gene3D" id="2.60.40.150">
    <property type="entry name" value="C2 domain"/>
    <property type="match status" value="1"/>
</dbReference>
<dbReference type="FunFam" id="2.30.29.30:FF:000939">
    <property type="entry name" value="Uncharacterized protein"/>
    <property type="match status" value="1"/>
</dbReference>
<dbReference type="InterPro" id="IPR011990">
    <property type="entry name" value="TPR-like_helical_dom_sf"/>
</dbReference>
<dbReference type="InterPro" id="IPR011993">
    <property type="entry name" value="PH-like_dom_sf"/>
</dbReference>
<protein>
    <recommendedName>
        <fullName evidence="2">PH domain-containing protein</fullName>
    </recommendedName>
</protein>
<keyword evidence="4" id="KW-1185">Reference proteome</keyword>
<evidence type="ECO:0000259" key="2">
    <source>
        <dbReference type="PROSITE" id="PS50003"/>
    </source>
</evidence>
<evidence type="ECO:0000313" key="4">
    <source>
        <dbReference type="Proteomes" id="UP001344447"/>
    </source>
</evidence>
<dbReference type="SUPFAM" id="SSF49562">
    <property type="entry name" value="C2 domain (Calcium/lipid-binding domain, CaLB)"/>
    <property type="match status" value="1"/>
</dbReference>
<evidence type="ECO:0000313" key="3">
    <source>
        <dbReference type="EMBL" id="KAK5576525.1"/>
    </source>
</evidence>
<dbReference type="SUPFAM" id="SSF48452">
    <property type="entry name" value="TPR-like"/>
    <property type="match status" value="2"/>
</dbReference>
<dbReference type="CDD" id="cd00030">
    <property type="entry name" value="C2"/>
    <property type="match status" value="1"/>
</dbReference>
<feature type="compositionally biased region" description="Polar residues" evidence="1">
    <location>
        <begin position="790"/>
        <end position="801"/>
    </location>
</feature>
<sequence length="939" mass="105875">MEGVQGKLFVTIIQAQNLNITQDKKSAAEEIVGAIFDPFSSPILQSIEKIQNFSKSNVLPIFTPITGIIDTIATVGKDTSSTTAAAAPPAEKGPEIPSTDTAETGIVCTVTTEEQKFKTVTSPDVTEPKWSNQSHSFNILHPCAELTFEVSLNSGEKESFLIGGAVINLLDEPHLWEQKPFAKWINLTKKHKNSKENNNNNSNNDTEGGENSSNSMIGNEYDQFSDEDEIVGRIEVQFQYKYRRIWDSIYCGKILLLEGKHLEALQQFKDAISNYPTDPFIYSLMVDCCLALKHFKSAIENNVKFITYDKGFEGFIKMAQVLMEANQLEKVQPLIDRAFAKSPNNERIKYVQQQYNHTVEVDKVNKAIEQGYEEFSQDDFASAAASFSRALEYNNNSIILYELRSLSHLAARNQVMASADIDKILEIDHNWSKTDPIQSGYLLKDGQINVMSKKRWFTIKSYFLFWYLEQSDLAPQGMVCLIDFGCAPKPGQKVKFQLQTKDRNFNFKVVDDPKAYDKWIISLGKMAKANKIVLPTIEDVKSKIIWKNVFNKKEKTTFMLPDVMLLPEQIFVESGRFAFSVGDKIKSKLTSISLQDVTMTGFLYKMGQLNKEWKKRFFFIQGSNLYYASLKESDFEKGNIDSVTPNGSMPLERCRIDQSPHSTNKTNSFEVISAFRRNILLAADKTEDKEKWLKAIAIASGMQIVEEKESGEEKKNLPSSESLLNSRVRIKSLRAPPVVVVQQQKQKKPDEDDQTSDNNDDEDENGDNDGDGENDNNGNNSNNESSSGNRNYSDQLEQMATTRRPKRERQIKKISSTDVSSSENRYFSKFNLPSSSNAPAPTIITSKAKHNLNLSGDININNTPTTNNDSNEPESLANILGDDMPLPSKKYSLNDESSTNNYQDDRDLENAGLISGKKKNVNEDGEDEDKKRCCKCTIQ</sequence>
<dbReference type="CDD" id="cd00821">
    <property type="entry name" value="PH"/>
    <property type="match status" value="1"/>
</dbReference>
<proteinExistence type="predicted"/>
<reference evidence="3 4" key="1">
    <citation type="submission" date="2023-11" db="EMBL/GenBank/DDBJ databases">
        <title>Dfirmibasis_genome.</title>
        <authorList>
            <person name="Edelbroek B."/>
            <person name="Kjellin J."/>
            <person name="Jerlstrom-Hultqvist J."/>
            <person name="Soderbom F."/>
        </authorList>
    </citation>
    <scope>NUCLEOTIDE SEQUENCE [LARGE SCALE GENOMIC DNA]</scope>
    <source>
        <strain evidence="3 4">TNS-C-14</strain>
    </source>
</reference>
<dbReference type="AlphaFoldDB" id="A0AAN7U1L3"/>
<dbReference type="EMBL" id="JAVFKY010000005">
    <property type="protein sequence ID" value="KAK5576525.1"/>
    <property type="molecule type" value="Genomic_DNA"/>
</dbReference>
<dbReference type="PANTHER" id="PTHR14336:SF8">
    <property type="entry name" value="PROTEIN OPY1"/>
    <property type="match status" value="1"/>
</dbReference>
<dbReference type="PANTHER" id="PTHR14336">
    <property type="entry name" value="TANDEM PH DOMAIN CONTAINING PROTEIN"/>
    <property type="match status" value="1"/>
</dbReference>